<sequence>MARFCTQCGRKLEEGEVCNCTSQGANGSAQTAGQENYQSQGNYGGQAGYGQQYYRQDQGQNGQQYYQQDQEQNGQQYYQQDQGQNSQQYYQQGQNQYSQQGQNSQQYYQQGQNPYGQQGQNPYGQQYYQQGQNPYGQGPYNQGYPGGQGRSREAEWLNEKKNAFVAVTKNMFSEILPILKRPVGRVREIAASNSPAVGLEFLVTKLVVTILIGLFIILRLKSALNTPYGDVSQYVKIPYFQLFLIAVIFTIGIDLLNALLLKVFAGVFGGSASVSAMINVVGARAMYDCIFIIVGGILGLLSLPAGIFVSALAAVLTPYIEYGGLQGCGNLSEDRVAYAFFVTKICMAIITAILAFLLAAGIIQSLMSTLL</sequence>
<evidence type="ECO:0000313" key="4">
    <source>
        <dbReference type="Proteomes" id="UP000886723"/>
    </source>
</evidence>
<reference evidence="3" key="2">
    <citation type="journal article" date="2021" name="PeerJ">
        <title>Extensive microbial diversity within the chicken gut microbiome revealed by metagenomics and culture.</title>
        <authorList>
            <person name="Gilroy R."/>
            <person name="Ravi A."/>
            <person name="Getino M."/>
            <person name="Pursley I."/>
            <person name="Horton D.L."/>
            <person name="Alikhan N.F."/>
            <person name="Baker D."/>
            <person name="Gharbi K."/>
            <person name="Hall N."/>
            <person name="Watson M."/>
            <person name="Adriaenssens E.M."/>
            <person name="Foster-Nyarko E."/>
            <person name="Jarju S."/>
            <person name="Secka A."/>
            <person name="Antonio M."/>
            <person name="Oren A."/>
            <person name="Chaudhuri R.R."/>
            <person name="La Ragione R."/>
            <person name="Hildebrand F."/>
            <person name="Pallen M.J."/>
        </authorList>
    </citation>
    <scope>NUCLEOTIDE SEQUENCE</scope>
    <source>
        <strain evidence="3">ChiBcec2-4451</strain>
    </source>
</reference>
<protein>
    <submittedName>
        <fullName evidence="3">YIP1 family protein</fullName>
    </submittedName>
</protein>
<feature type="transmembrane region" description="Helical" evidence="2">
    <location>
        <begin position="336"/>
        <end position="363"/>
    </location>
</feature>
<dbReference type="AlphaFoldDB" id="A0A9D1NUW9"/>
<gene>
    <name evidence="3" type="ORF">IAA63_09165</name>
</gene>
<evidence type="ECO:0000256" key="1">
    <source>
        <dbReference type="SAM" id="MobiDB-lite"/>
    </source>
</evidence>
<dbReference type="EMBL" id="DVON01000192">
    <property type="protein sequence ID" value="HIV13290.1"/>
    <property type="molecule type" value="Genomic_DNA"/>
</dbReference>
<reference evidence="3" key="1">
    <citation type="submission" date="2020-10" db="EMBL/GenBank/DDBJ databases">
        <authorList>
            <person name="Gilroy R."/>
        </authorList>
    </citation>
    <scope>NUCLEOTIDE SEQUENCE</scope>
    <source>
        <strain evidence="3">ChiBcec2-4451</strain>
    </source>
</reference>
<feature type="transmembrane region" description="Helical" evidence="2">
    <location>
        <begin position="263"/>
        <end position="282"/>
    </location>
</feature>
<feature type="transmembrane region" description="Helical" evidence="2">
    <location>
        <begin position="197"/>
        <end position="218"/>
    </location>
</feature>
<keyword evidence="2" id="KW-1133">Transmembrane helix</keyword>
<feature type="region of interest" description="Disordered" evidence="1">
    <location>
        <begin position="29"/>
        <end position="152"/>
    </location>
</feature>
<name>A0A9D1NUW9_9FIRM</name>
<evidence type="ECO:0000256" key="2">
    <source>
        <dbReference type="SAM" id="Phobius"/>
    </source>
</evidence>
<feature type="transmembrane region" description="Helical" evidence="2">
    <location>
        <begin position="239"/>
        <end position="257"/>
    </location>
</feature>
<organism evidence="3 4">
    <name type="scientific">Candidatus Pullilachnospira stercoravium</name>
    <dbReference type="NCBI Taxonomy" id="2840913"/>
    <lineage>
        <taxon>Bacteria</taxon>
        <taxon>Bacillati</taxon>
        <taxon>Bacillota</taxon>
        <taxon>Clostridia</taxon>
        <taxon>Lachnospirales</taxon>
        <taxon>Lachnospiraceae</taxon>
        <taxon>Lachnospiraceae incertae sedis</taxon>
        <taxon>Candidatus Pullilachnospira</taxon>
    </lineage>
</organism>
<feature type="compositionally biased region" description="Low complexity" evidence="1">
    <location>
        <begin position="49"/>
        <end position="143"/>
    </location>
</feature>
<comment type="caution">
    <text evidence="3">The sequence shown here is derived from an EMBL/GenBank/DDBJ whole genome shotgun (WGS) entry which is preliminary data.</text>
</comment>
<proteinExistence type="predicted"/>
<accession>A0A9D1NUW9</accession>
<keyword evidence="2" id="KW-0812">Transmembrane</keyword>
<dbReference type="Proteomes" id="UP000886723">
    <property type="component" value="Unassembled WGS sequence"/>
</dbReference>
<keyword evidence="2" id="KW-0472">Membrane</keyword>
<feature type="transmembrane region" description="Helical" evidence="2">
    <location>
        <begin position="289"/>
        <end position="316"/>
    </location>
</feature>
<evidence type="ECO:0000313" key="3">
    <source>
        <dbReference type="EMBL" id="HIV13290.1"/>
    </source>
</evidence>